<reference evidence="2" key="2">
    <citation type="submission" date="2024-05" db="EMBL/GenBank/DDBJ databases">
        <title>Rhodohalobacter halophilus gen. nov., sp. nov., a moderately halophilic member of the family Balneolaceae.</title>
        <authorList>
            <person name="Xia J."/>
        </authorList>
    </citation>
    <scope>NUCLEOTIDE SEQUENCE</scope>
    <source>
        <strain evidence="2">WB101</strain>
    </source>
</reference>
<proteinExistence type="predicted"/>
<comment type="caution">
    <text evidence="2">The sequence shown here is derived from an EMBL/GenBank/DDBJ whole genome shotgun (WGS) entry which is preliminary data.</text>
</comment>
<keyword evidence="3" id="KW-1185">Reference proteome</keyword>
<evidence type="ECO:0000256" key="1">
    <source>
        <dbReference type="SAM" id="SignalP"/>
    </source>
</evidence>
<organism evidence="2 3">
    <name type="scientific">Rhodohalobacter sulfatireducens</name>
    <dbReference type="NCBI Taxonomy" id="2911366"/>
    <lineage>
        <taxon>Bacteria</taxon>
        <taxon>Pseudomonadati</taxon>
        <taxon>Balneolota</taxon>
        <taxon>Balneolia</taxon>
        <taxon>Balneolales</taxon>
        <taxon>Balneolaceae</taxon>
        <taxon>Rhodohalobacter</taxon>
    </lineage>
</organism>
<gene>
    <name evidence="2" type="ORF">L6773_13945</name>
</gene>
<evidence type="ECO:0008006" key="4">
    <source>
        <dbReference type="Google" id="ProtNLM"/>
    </source>
</evidence>
<reference evidence="2" key="1">
    <citation type="submission" date="2022-01" db="EMBL/GenBank/DDBJ databases">
        <authorList>
            <person name="Wang Y."/>
        </authorList>
    </citation>
    <scope>NUCLEOTIDE SEQUENCE</scope>
    <source>
        <strain evidence="2">WB101</strain>
    </source>
</reference>
<dbReference type="PROSITE" id="PS51257">
    <property type="entry name" value="PROKAR_LIPOPROTEIN"/>
    <property type="match status" value="1"/>
</dbReference>
<protein>
    <recommendedName>
        <fullName evidence="4">Lipoprotein</fullName>
    </recommendedName>
</protein>
<dbReference type="EMBL" id="JAKLWS010000019">
    <property type="protein sequence ID" value="MCG2589677.1"/>
    <property type="molecule type" value="Genomic_DNA"/>
</dbReference>
<sequence length="234" mass="25842">MKALNQPLSKKVRDLFFLFSLLFVISTACSDNGVGPEEEEPEIIEDQELSITSSSAGKNEGNARWTEYAATDIGNQRMLSRTTVNVAGPGDTKSATAVGYARFYAKADEASLLVDINWKGTLLSAINLSSSTEMIVHLRVRHMNPNGSTGSEIFSRQLERDGIGSGLKALQKLDVESSIRESYELNLTKDELYRVEVSLQCKLQVDIVSFSLVDCNAESDNRGVFVEQLKVMYE</sequence>
<feature type="signal peptide" evidence="1">
    <location>
        <begin position="1"/>
        <end position="30"/>
    </location>
</feature>
<evidence type="ECO:0000313" key="3">
    <source>
        <dbReference type="Proteomes" id="UP001165366"/>
    </source>
</evidence>
<dbReference type="Proteomes" id="UP001165366">
    <property type="component" value="Unassembled WGS sequence"/>
</dbReference>
<feature type="chain" id="PRO_5045213601" description="Lipoprotein" evidence="1">
    <location>
        <begin position="31"/>
        <end position="234"/>
    </location>
</feature>
<dbReference type="RefSeq" id="WP_237855037.1">
    <property type="nucleotide sequence ID" value="NZ_JAKLWS010000019.1"/>
</dbReference>
<name>A0ABS9KFR6_9BACT</name>
<accession>A0ABS9KFR6</accession>
<keyword evidence="1" id="KW-0732">Signal</keyword>
<evidence type="ECO:0000313" key="2">
    <source>
        <dbReference type="EMBL" id="MCG2589677.1"/>
    </source>
</evidence>